<accession>A0A088MTG9</accession>
<evidence type="ECO:0000313" key="1">
    <source>
        <dbReference type="EMBL" id="AIN39545.1"/>
    </source>
</evidence>
<organism evidence="1 2">
    <name type="scientific">Rose leaf rosette-associated virus</name>
    <dbReference type="NCBI Taxonomy" id="1543207"/>
    <lineage>
        <taxon>Viruses</taxon>
        <taxon>Riboviria</taxon>
        <taxon>Orthornavirae</taxon>
        <taxon>Kitrinoviricota</taxon>
        <taxon>Alsuviricetes</taxon>
        <taxon>Martellivirales</taxon>
        <taxon>Closteroviridae</taxon>
        <taxon>Closterovirus</taxon>
        <taxon>Closterovirus rosafolium</taxon>
    </lineage>
</organism>
<protein>
    <submittedName>
        <fullName evidence="1">Uncharacterized protein</fullName>
    </submittedName>
</protein>
<keyword evidence="2" id="KW-1185">Reference proteome</keyword>
<sequence length="173" mass="18818">MDVSIVEGEGELAYFSAYVVRQWNVYYVHARLNDPSPLAEWSNAAIISGRRMLLNDGCSYVTLDHADCEDAIHDVLRAAGDAVGVCLTDIHGIVRSRAPAPDRPLSRVVFVMEGSVRVALSNTATPVTVTYFFKASASKFTCGFFEGDFISCLEYAARGSDYISIECNVSSSA</sequence>
<name>A0A088MTG9_9CLOS</name>
<dbReference type="EMBL" id="KJ748003">
    <property type="protein sequence ID" value="AIN39545.1"/>
    <property type="molecule type" value="Genomic_RNA"/>
</dbReference>
<evidence type="ECO:0000313" key="2">
    <source>
        <dbReference type="Proteomes" id="UP000204080"/>
    </source>
</evidence>
<reference evidence="1 2" key="1">
    <citation type="journal article" date="2014" name="Mol. Plant Pathol.">
        <title>Deep sequencing reveals a novel closterovirus associated with wild rose leaf rosette disease.</title>
        <authorList>
            <person name="He Y."/>
            <person name="Yang Z."/>
            <person name="Hong N."/>
            <person name="Wang G."/>
            <person name="Ning G."/>
            <person name="Xu W."/>
        </authorList>
    </citation>
    <scope>NUCLEOTIDE SEQUENCE [LARGE SCALE GENOMIC DNA]</scope>
    <source>
        <strain evidence="1">RLRaV-CWR.1</strain>
    </source>
</reference>
<dbReference type="KEGG" id="vg:20465058"/>
<dbReference type="RefSeq" id="YP_009058937.1">
    <property type="nucleotide sequence ID" value="NC_024906.1"/>
</dbReference>
<dbReference type="GeneID" id="20465058"/>
<dbReference type="Proteomes" id="UP000204080">
    <property type="component" value="Segment"/>
</dbReference>
<proteinExistence type="predicted"/>